<gene>
    <name evidence="1" type="ORF">EZS28_030374</name>
</gene>
<comment type="caution">
    <text evidence="1">The sequence shown here is derived from an EMBL/GenBank/DDBJ whole genome shotgun (WGS) entry which is preliminary data.</text>
</comment>
<evidence type="ECO:0008006" key="3">
    <source>
        <dbReference type="Google" id="ProtNLM"/>
    </source>
</evidence>
<dbReference type="InterPro" id="IPR011050">
    <property type="entry name" value="Pectin_lyase_fold/virulence"/>
</dbReference>
<dbReference type="SUPFAM" id="SSF51126">
    <property type="entry name" value="Pectin lyase-like"/>
    <property type="match status" value="2"/>
</dbReference>
<evidence type="ECO:0000313" key="2">
    <source>
        <dbReference type="Proteomes" id="UP000324800"/>
    </source>
</evidence>
<feature type="non-terminal residue" evidence="1">
    <location>
        <position position="1050"/>
    </location>
</feature>
<proteinExistence type="predicted"/>
<evidence type="ECO:0000313" key="1">
    <source>
        <dbReference type="EMBL" id="KAA6374099.1"/>
    </source>
</evidence>
<name>A0A5J4UUK1_9EUKA</name>
<dbReference type="Proteomes" id="UP000324800">
    <property type="component" value="Unassembled WGS sequence"/>
</dbReference>
<reference evidence="1 2" key="1">
    <citation type="submission" date="2019-03" db="EMBL/GenBank/DDBJ databases">
        <title>Single cell metagenomics reveals metabolic interactions within the superorganism composed of flagellate Streblomastix strix and complex community of Bacteroidetes bacteria on its surface.</title>
        <authorList>
            <person name="Treitli S.C."/>
            <person name="Kolisko M."/>
            <person name="Husnik F."/>
            <person name="Keeling P."/>
            <person name="Hampl V."/>
        </authorList>
    </citation>
    <scope>NUCLEOTIDE SEQUENCE [LARGE SCALE GENOMIC DNA]</scope>
    <source>
        <strain evidence="1">ST1C</strain>
    </source>
</reference>
<dbReference type="InterPro" id="IPR012334">
    <property type="entry name" value="Pectin_lyas_fold"/>
</dbReference>
<protein>
    <recommendedName>
        <fullName evidence="3">DUF1565 domain-containing protein</fullName>
    </recommendedName>
</protein>
<dbReference type="EMBL" id="SNRW01012229">
    <property type="protein sequence ID" value="KAA6374099.1"/>
    <property type="molecule type" value="Genomic_DNA"/>
</dbReference>
<accession>A0A5J4UUK1</accession>
<dbReference type="AlphaFoldDB" id="A0A5J4UUK1"/>
<dbReference type="Gene3D" id="2.160.20.10">
    <property type="entry name" value="Single-stranded right-handed beta-helix, Pectin lyase-like"/>
    <property type="match status" value="1"/>
</dbReference>
<sequence>MSINVRSYTILFPPSIQIKYYVTTTLALKIIRRILSYPPTVNIQRCVFQNIHLTIGTSIPKPNTGVASIFAELGNYTSNTQITQLTISEVLFENVKLEQSDSTGDIEKESGSTNVRHIAPLVVRLGDSDDLINQDSVTMTRLRFLGCSGCRTGGNNYLLEDSDDPGSDFYFGSLVERTTLVSERFQQCYTSDYSPRIGKKIPDSDVESDIKRGENDYMMKKFRPTIYVDLGGDDRSGKGTNQSPLRTLSASIYLTRPNHGFRYEGGHEMSQGAIRVLQNNQQQQQIREMRLINMNPGTYEEGSIGIYTQTLTIQGSSNTSQTIIKSKSILLGGVSKQTNALFILRDNQDCILILQNLQFTQTLTSNDYTANEDALISLMYGEVTLRDCQFIQSITSASPNYPSQLLVLAANKANCTNIKFNQGTFHNIPAITVKEQCRTFLYNCSFTGIQLDQQSNDIPSALLIEMNEIDVVIKGCTFNNCQNGTSPITVVSKCANEYEPSIAFDQCSFIGGTGQQAGAVLLKSSTFTSSQPDQILLFSFAGCSFSNNQYLGSDSNLGNYITIKCKTIDDLFVRAAFGGCTNNTQSIKVNGIMNDGSQQPSGLDNLIFDTNEKTFFVATGGSDSNQGNINTNPLLTIKEALSRTNAGGSSYNGDQVGKKTIIQVGPSIYTENGLNIGARAINITGELTSQLQNDISGSNKQYLFRIIGGQLSLQTFILKMIETSSPEVDYNGFIIQSGSGQLQMTDCNISQINDNQIQNNNIIIIRGGSADLYKINFAIANFSKGSCNVKYERNADNLVMLECRMMNINTTTSEEEEWINNATTQRVAIDRNIIGYAGGAIKIISADNVQLRSMTFNNCQGLIVGALLIKQIRGILSISNTSFQLNIARALDNIQQLEYSEDRWLYANDILFDHEYQSSYIRGGNITSISSTSQFPKTGSMNHPEYSYGVFDSLLQTPGQSLTSLFSVSVDGDDSGSGDQSNPLKTVERAISRAVNTANVSSSIQIGEGIFEERYLRIGGRSVSLLGSLSSDSDELITSTNIGVAEESLL</sequence>
<organism evidence="1 2">
    <name type="scientific">Streblomastix strix</name>
    <dbReference type="NCBI Taxonomy" id="222440"/>
    <lineage>
        <taxon>Eukaryota</taxon>
        <taxon>Metamonada</taxon>
        <taxon>Preaxostyla</taxon>
        <taxon>Oxymonadida</taxon>
        <taxon>Streblomastigidae</taxon>
        <taxon>Streblomastix</taxon>
    </lineage>
</organism>